<dbReference type="AlphaFoldDB" id="A0A830GX47"/>
<dbReference type="SUPFAM" id="SSF51445">
    <property type="entry name" value="(Trans)glycosidases"/>
    <property type="match status" value="1"/>
</dbReference>
<reference evidence="5" key="1">
    <citation type="journal article" date="2014" name="Int. J. Syst. Evol. Microbiol.">
        <title>Complete genome sequence of Corynebacterium casei LMG S-19264T (=DSM 44701T), isolated from a smear-ripened cheese.</title>
        <authorList>
            <consortium name="US DOE Joint Genome Institute (JGI-PGF)"/>
            <person name="Walter F."/>
            <person name="Albersmeier A."/>
            <person name="Kalinowski J."/>
            <person name="Ruckert C."/>
        </authorList>
    </citation>
    <scope>NUCLEOTIDE SEQUENCE</scope>
    <source>
        <strain evidence="5">JCM 31740</strain>
    </source>
</reference>
<dbReference type="Pfam" id="PF01915">
    <property type="entry name" value="Glyco_hydro_3_C"/>
    <property type="match status" value="1"/>
</dbReference>
<keyword evidence="2" id="KW-0732">Signal</keyword>
<accession>A0A830GX47</accession>
<evidence type="ECO:0000259" key="4">
    <source>
        <dbReference type="SMART" id="SM01217"/>
    </source>
</evidence>
<gene>
    <name evidence="5" type="ORF">GCM10007116_04270</name>
</gene>
<evidence type="ECO:0000256" key="3">
    <source>
        <dbReference type="ARBA" id="ARBA00022801"/>
    </source>
</evidence>
<reference evidence="5" key="2">
    <citation type="submission" date="2020-09" db="EMBL/GenBank/DDBJ databases">
        <authorList>
            <person name="Sun Q."/>
            <person name="Ohkuma M."/>
        </authorList>
    </citation>
    <scope>NUCLEOTIDE SEQUENCE</scope>
    <source>
        <strain evidence="5">JCM 31740</strain>
    </source>
</reference>
<dbReference type="InterPro" id="IPR013783">
    <property type="entry name" value="Ig-like_fold"/>
</dbReference>
<dbReference type="InterPro" id="IPR036962">
    <property type="entry name" value="Glyco_hydro_3_N_sf"/>
</dbReference>
<sequence length="742" mass="81380">MWVELSSDRVDRLLRSMSLEEKVAQLQGISIYKLVEDGQFSTSNADKFIANGIGHISRVGGTRLGLRPKDVAKLVNQIQKYLVERGKVPAIVHEEALSGLMAPTATIFPQAIGLASSFDVELLEEIGSTIGRQTRSVGAVQALSPVLDVVWDPRWGRVEETYGEDPYLVASLGVSYIKGLQRERVVATAKHFAAHGVPEGGRNTAQVHVGERDLREVFLLPFEAAVKVAKVKSIMAAYHDLNGVPCHVDKWLLTEILRKEWGFDGNVVSDYDAIRMLIDVHRIAEDELDAAVQALEAGVTIELPDSPACFSRIVDAVKAGKLSEAVVDERVREVLRVKEWTGVLDNPFVNESEVPEKLDSKAARELSLRAARESIVLLKNNGVLPLSKTLSSVSIIGPNAFSGRSLMGDYHYPSHVGIEAGEPETISILQGIKEKVPVVHFAAGCEVSGSSTEGFREAVEVAERGQVIVAVVGERSGGFWLNDPRLSSGEGVDRASLDLPGAQSGLLRELLRLGKPLVLVLVNGRPLAIGEFVERVDAVLEAWYPGEEGGRAVADVLFGDYNPSGRLPISIPRAVGSIPNYYYRHPSSYKRYVELDSEPLFPFGHGLSYTSFRYSSLKVEPKSVEPGGYVKVSVQVENVGTRFGTEVVQLYVSKKKASVSRPVRQLKGFKRVSLDPQERAIVHFKVPLSALGFLDRDMRWVLESGEYVVEVGSSSSEIKVLDSFEVVREKAVIRNEFFSEIC</sequence>
<dbReference type="Gene3D" id="3.40.50.1700">
    <property type="entry name" value="Glycoside hydrolase family 3 C-terminal domain"/>
    <property type="match status" value="1"/>
</dbReference>
<dbReference type="InterPro" id="IPR017853">
    <property type="entry name" value="GH"/>
</dbReference>
<dbReference type="GO" id="GO:0009044">
    <property type="term" value="F:xylan 1,4-beta-xylosidase activity"/>
    <property type="evidence" value="ECO:0007669"/>
    <property type="project" value="InterPro"/>
</dbReference>
<dbReference type="GO" id="GO:0031222">
    <property type="term" value="P:arabinan catabolic process"/>
    <property type="evidence" value="ECO:0007669"/>
    <property type="project" value="TreeGrafter"/>
</dbReference>
<dbReference type="FunFam" id="2.60.40.10:FF:000495">
    <property type="entry name" value="Periplasmic beta-glucosidase"/>
    <property type="match status" value="1"/>
</dbReference>
<dbReference type="InterPro" id="IPR044993">
    <property type="entry name" value="BXL"/>
</dbReference>
<evidence type="ECO:0000313" key="6">
    <source>
        <dbReference type="Proteomes" id="UP000616143"/>
    </source>
</evidence>
<dbReference type="InterPro" id="IPR002772">
    <property type="entry name" value="Glyco_hydro_3_C"/>
</dbReference>
<dbReference type="GO" id="GO:0045493">
    <property type="term" value="P:xylan catabolic process"/>
    <property type="evidence" value="ECO:0007669"/>
    <property type="project" value="InterPro"/>
</dbReference>
<dbReference type="InterPro" id="IPR026891">
    <property type="entry name" value="Fn3-like"/>
</dbReference>
<dbReference type="SUPFAM" id="SSF52279">
    <property type="entry name" value="Beta-D-glucan exohydrolase, C-terminal domain"/>
    <property type="match status" value="1"/>
</dbReference>
<dbReference type="SMART" id="SM01217">
    <property type="entry name" value="Fn3_like"/>
    <property type="match status" value="1"/>
</dbReference>
<evidence type="ECO:0000256" key="1">
    <source>
        <dbReference type="ARBA" id="ARBA00005336"/>
    </source>
</evidence>
<dbReference type="PANTHER" id="PTHR42721">
    <property type="entry name" value="SUGAR HYDROLASE-RELATED"/>
    <property type="match status" value="1"/>
</dbReference>
<dbReference type="Proteomes" id="UP000616143">
    <property type="component" value="Unassembled WGS sequence"/>
</dbReference>
<comment type="similarity">
    <text evidence="1">Belongs to the glycosyl hydrolase 3 family.</text>
</comment>
<dbReference type="Gene3D" id="3.20.20.300">
    <property type="entry name" value="Glycoside hydrolase, family 3, N-terminal domain"/>
    <property type="match status" value="1"/>
</dbReference>
<organism evidence="5 6">
    <name type="scientific">Sulfodiicoccus acidiphilus</name>
    <dbReference type="NCBI Taxonomy" id="1670455"/>
    <lineage>
        <taxon>Archaea</taxon>
        <taxon>Thermoproteota</taxon>
        <taxon>Thermoprotei</taxon>
        <taxon>Sulfolobales</taxon>
        <taxon>Sulfolobaceae</taxon>
        <taxon>Sulfodiicoccus</taxon>
    </lineage>
</organism>
<protein>
    <submittedName>
        <fullName evidence="5">Beta-glucosidase</fullName>
    </submittedName>
</protein>
<dbReference type="EMBL" id="BMQS01000003">
    <property type="protein sequence ID" value="GGT89567.1"/>
    <property type="molecule type" value="Genomic_DNA"/>
</dbReference>
<name>A0A830GX47_9CREN</name>
<dbReference type="Pfam" id="PF00933">
    <property type="entry name" value="Glyco_hydro_3"/>
    <property type="match status" value="1"/>
</dbReference>
<dbReference type="Gene3D" id="2.60.40.10">
    <property type="entry name" value="Immunoglobulins"/>
    <property type="match status" value="1"/>
</dbReference>
<proteinExistence type="inferred from homology"/>
<dbReference type="Pfam" id="PF14310">
    <property type="entry name" value="Fn3-like"/>
    <property type="match status" value="1"/>
</dbReference>
<dbReference type="InterPro" id="IPR036881">
    <property type="entry name" value="Glyco_hydro_3_C_sf"/>
</dbReference>
<dbReference type="PANTHER" id="PTHR42721:SF3">
    <property type="entry name" value="BETA-D-XYLOSIDASE 5-RELATED"/>
    <property type="match status" value="1"/>
</dbReference>
<keyword evidence="3" id="KW-0378">Hydrolase</keyword>
<evidence type="ECO:0000313" key="5">
    <source>
        <dbReference type="EMBL" id="GGT89567.1"/>
    </source>
</evidence>
<evidence type="ECO:0000256" key="2">
    <source>
        <dbReference type="ARBA" id="ARBA00022729"/>
    </source>
</evidence>
<comment type="caution">
    <text evidence="5">The sequence shown here is derived from an EMBL/GenBank/DDBJ whole genome shotgun (WGS) entry which is preliminary data.</text>
</comment>
<dbReference type="GO" id="GO:0046556">
    <property type="term" value="F:alpha-L-arabinofuranosidase activity"/>
    <property type="evidence" value="ECO:0007669"/>
    <property type="project" value="TreeGrafter"/>
</dbReference>
<feature type="domain" description="Fibronectin type III-like" evidence="4">
    <location>
        <begin position="646"/>
        <end position="715"/>
    </location>
</feature>
<dbReference type="InterPro" id="IPR001764">
    <property type="entry name" value="Glyco_hydro_3_N"/>
</dbReference>
<dbReference type="PRINTS" id="PR00133">
    <property type="entry name" value="GLHYDRLASE3"/>
</dbReference>